<name>A0A399IVF4_9RHOB</name>
<dbReference type="Proteomes" id="UP000265848">
    <property type="component" value="Unassembled WGS sequence"/>
</dbReference>
<proteinExistence type="inferred from homology"/>
<dbReference type="GO" id="GO:0016787">
    <property type="term" value="F:hydrolase activity"/>
    <property type="evidence" value="ECO:0007669"/>
    <property type="project" value="UniProtKB-KW"/>
</dbReference>
<dbReference type="PANTHER" id="PTHR43039">
    <property type="entry name" value="ESTERASE-RELATED"/>
    <property type="match status" value="1"/>
</dbReference>
<protein>
    <submittedName>
        <fullName evidence="3">Alpha/beta fold hydrolase</fullName>
    </submittedName>
</protein>
<reference evidence="3 4" key="1">
    <citation type="submission" date="2018-08" db="EMBL/GenBank/DDBJ databases">
        <title>Pseudooceanicola sediminis CY03 in the family Rhodobacteracea.</title>
        <authorList>
            <person name="Zhang Y.-J."/>
        </authorList>
    </citation>
    <scope>NUCLEOTIDE SEQUENCE [LARGE SCALE GENOMIC DNA]</scope>
    <source>
        <strain evidence="3 4">CY03</strain>
    </source>
</reference>
<dbReference type="RefSeq" id="WP_119400648.1">
    <property type="nucleotide sequence ID" value="NZ_QWJJ01000022.1"/>
</dbReference>
<gene>
    <name evidence="3" type="ORF">DL237_19105</name>
</gene>
<feature type="domain" description="AB hydrolase-1" evidence="2">
    <location>
        <begin position="23"/>
        <end position="245"/>
    </location>
</feature>
<dbReference type="AlphaFoldDB" id="A0A399IVF4"/>
<dbReference type="Gene3D" id="3.40.50.1820">
    <property type="entry name" value="alpha/beta hydrolase"/>
    <property type="match status" value="1"/>
</dbReference>
<evidence type="ECO:0000313" key="4">
    <source>
        <dbReference type="Proteomes" id="UP000265848"/>
    </source>
</evidence>
<sequence>MTRYPINGTTLNIQIDLVGEHAPWLVMSNSLVTDLSIWQQILPAFQGWNLLRYDQRGHGESDAPSGAVDFDLLSEDLLAVMDMAGASRAVCMGLSMGVPTTLAAYEKAPERFRALVLMDGLARAAATAKETWGARIAEAREGGMSGYAEITAKRWLTTPETDPGTAEGLKAMIAGTSFAGFEACATALQTYDYAHVLPTLSLPVLLVAGLCDGAIGKTMQDIADDIGAQFQGIPEAGHVPCFERPETAGPVVATFLKGVAR</sequence>
<comment type="caution">
    <text evidence="3">The sequence shown here is derived from an EMBL/GenBank/DDBJ whole genome shotgun (WGS) entry which is preliminary data.</text>
</comment>
<organism evidence="3 4">
    <name type="scientific">Pseudooceanicola sediminis</name>
    <dbReference type="NCBI Taxonomy" id="2211117"/>
    <lineage>
        <taxon>Bacteria</taxon>
        <taxon>Pseudomonadati</taxon>
        <taxon>Pseudomonadota</taxon>
        <taxon>Alphaproteobacteria</taxon>
        <taxon>Rhodobacterales</taxon>
        <taxon>Paracoccaceae</taxon>
        <taxon>Pseudooceanicola</taxon>
    </lineage>
</organism>
<evidence type="ECO:0000256" key="1">
    <source>
        <dbReference type="ARBA" id="ARBA00008645"/>
    </source>
</evidence>
<dbReference type="InterPro" id="IPR029058">
    <property type="entry name" value="AB_hydrolase_fold"/>
</dbReference>
<dbReference type="OrthoDB" id="9793083at2"/>
<keyword evidence="3" id="KW-0378">Hydrolase</keyword>
<evidence type="ECO:0000313" key="3">
    <source>
        <dbReference type="EMBL" id="RII37113.1"/>
    </source>
</evidence>
<dbReference type="Pfam" id="PF00561">
    <property type="entry name" value="Abhydrolase_1"/>
    <property type="match status" value="1"/>
</dbReference>
<dbReference type="InterPro" id="IPR000073">
    <property type="entry name" value="AB_hydrolase_1"/>
</dbReference>
<evidence type="ECO:0000259" key="2">
    <source>
        <dbReference type="Pfam" id="PF00561"/>
    </source>
</evidence>
<dbReference type="EMBL" id="QWJJ01000022">
    <property type="protein sequence ID" value="RII37113.1"/>
    <property type="molecule type" value="Genomic_DNA"/>
</dbReference>
<accession>A0A399IVF4</accession>
<comment type="similarity">
    <text evidence="1">Belongs to the AB hydrolase superfamily.</text>
</comment>
<dbReference type="SUPFAM" id="SSF53474">
    <property type="entry name" value="alpha/beta-Hydrolases"/>
    <property type="match status" value="1"/>
</dbReference>
<keyword evidence="4" id="KW-1185">Reference proteome</keyword>